<sequence>MDTFSPKRLRAAAASWRPLPASPWHRRAPTPHAAFTSQVMLPLSGSGFSPWRHHHCSVLSPTPARCSTKRLHHEQQQNAWWVSTSCLGASPPYSFLADRRTQQQALTPMAPATSSHGIAPSQGELLLILTLCSLSIFADHQLKLQLWLTSLPLLQQRQMFDETPRRPCSEDPLFFTLAAHWRISLLFTSCAFAACYLFDELRHRSAPRF</sequence>
<dbReference type="EMBL" id="CP144754">
    <property type="protein sequence ID" value="WVZ97921.1"/>
    <property type="molecule type" value="Genomic_DNA"/>
</dbReference>
<evidence type="ECO:0000313" key="1">
    <source>
        <dbReference type="EMBL" id="WVZ97921.1"/>
    </source>
</evidence>
<evidence type="ECO:0000313" key="2">
    <source>
        <dbReference type="Proteomes" id="UP001341281"/>
    </source>
</evidence>
<gene>
    <name evidence="1" type="ORF">U9M48_043422</name>
</gene>
<accession>A0AAQ3UTG6</accession>
<protein>
    <submittedName>
        <fullName evidence="1">Uncharacterized protein</fullName>
    </submittedName>
</protein>
<reference evidence="1 2" key="1">
    <citation type="submission" date="2024-02" db="EMBL/GenBank/DDBJ databases">
        <title>High-quality chromosome-scale genome assembly of Pensacola bahiagrass (Paspalum notatum Flugge var. saurae).</title>
        <authorList>
            <person name="Vega J.M."/>
            <person name="Podio M."/>
            <person name="Orjuela J."/>
            <person name="Siena L.A."/>
            <person name="Pessino S.C."/>
            <person name="Combes M.C."/>
            <person name="Mariac C."/>
            <person name="Albertini E."/>
            <person name="Pupilli F."/>
            <person name="Ortiz J.P.A."/>
            <person name="Leblanc O."/>
        </authorList>
    </citation>
    <scope>NUCLEOTIDE SEQUENCE [LARGE SCALE GENOMIC DNA]</scope>
    <source>
        <strain evidence="1">R1</strain>
        <tissue evidence="1">Leaf</tissue>
    </source>
</reference>
<proteinExistence type="predicted"/>
<keyword evidence="2" id="KW-1185">Reference proteome</keyword>
<dbReference type="AlphaFoldDB" id="A0AAQ3UTG6"/>
<dbReference type="Proteomes" id="UP001341281">
    <property type="component" value="Chromosome 10"/>
</dbReference>
<organism evidence="1 2">
    <name type="scientific">Paspalum notatum var. saurae</name>
    <dbReference type="NCBI Taxonomy" id="547442"/>
    <lineage>
        <taxon>Eukaryota</taxon>
        <taxon>Viridiplantae</taxon>
        <taxon>Streptophyta</taxon>
        <taxon>Embryophyta</taxon>
        <taxon>Tracheophyta</taxon>
        <taxon>Spermatophyta</taxon>
        <taxon>Magnoliopsida</taxon>
        <taxon>Liliopsida</taxon>
        <taxon>Poales</taxon>
        <taxon>Poaceae</taxon>
        <taxon>PACMAD clade</taxon>
        <taxon>Panicoideae</taxon>
        <taxon>Andropogonodae</taxon>
        <taxon>Paspaleae</taxon>
        <taxon>Paspalinae</taxon>
        <taxon>Paspalum</taxon>
    </lineage>
</organism>
<name>A0AAQ3UTG6_PASNO</name>